<evidence type="ECO:0000313" key="3">
    <source>
        <dbReference type="Proteomes" id="UP000279833"/>
    </source>
</evidence>
<feature type="region of interest" description="Disordered" evidence="1">
    <location>
        <begin position="86"/>
        <end position="137"/>
    </location>
</feature>
<proteinExistence type="predicted"/>
<dbReference type="WBParaSite" id="SCUD_0001653301-mRNA-1">
    <property type="protein sequence ID" value="SCUD_0001653301-mRNA-1"/>
    <property type="gene ID" value="SCUD_0001653301"/>
</dbReference>
<evidence type="ECO:0000313" key="2">
    <source>
        <dbReference type="EMBL" id="VDP61744.1"/>
    </source>
</evidence>
<sequence>MSRQFYYMGRKLRTAKAIIQKIQVFINSCLLKLLRIRWPDTISINLLWERTNQIPAQEEVMKKHWKWIEHTLREATNCVTRHALTWSPQSQRRRGRSKNTLRREMEKNEQELDGTGKEGPGQSGLENASQRPMLHWE</sequence>
<protein>
    <submittedName>
        <fullName evidence="4">ORF2</fullName>
    </submittedName>
</protein>
<evidence type="ECO:0000256" key="1">
    <source>
        <dbReference type="SAM" id="MobiDB-lite"/>
    </source>
</evidence>
<dbReference type="Proteomes" id="UP000279833">
    <property type="component" value="Unassembled WGS sequence"/>
</dbReference>
<dbReference type="AlphaFoldDB" id="A0A183KNA3"/>
<evidence type="ECO:0000313" key="4">
    <source>
        <dbReference type="WBParaSite" id="SCUD_0001653301-mRNA-1"/>
    </source>
</evidence>
<reference evidence="4" key="1">
    <citation type="submission" date="2016-06" db="UniProtKB">
        <authorList>
            <consortium name="WormBaseParasite"/>
        </authorList>
    </citation>
    <scope>IDENTIFICATION</scope>
</reference>
<name>A0A183KNA3_9TREM</name>
<gene>
    <name evidence="2" type="ORF">SCUD_LOCUS16530</name>
</gene>
<accession>A0A183KNA3</accession>
<feature type="compositionally biased region" description="Basic residues" evidence="1">
    <location>
        <begin position="91"/>
        <end position="100"/>
    </location>
</feature>
<dbReference type="EMBL" id="UZAK01038765">
    <property type="protein sequence ID" value="VDP61744.1"/>
    <property type="molecule type" value="Genomic_DNA"/>
</dbReference>
<keyword evidence="3" id="KW-1185">Reference proteome</keyword>
<reference evidence="2 3" key="2">
    <citation type="submission" date="2018-11" db="EMBL/GenBank/DDBJ databases">
        <authorList>
            <consortium name="Pathogen Informatics"/>
        </authorList>
    </citation>
    <scope>NUCLEOTIDE SEQUENCE [LARGE SCALE GENOMIC DNA]</scope>
    <source>
        <strain evidence="2">Dakar</strain>
        <strain evidence="3">Dakar, Senegal</strain>
    </source>
</reference>
<feature type="compositionally biased region" description="Basic and acidic residues" evidence="1">
    <location>
        <begin position="101"/>
        <end position="116"/>
    </location>
</feature>
<organism evidence="4">
    <name type="scientific">Schistosoma curassoni</name>
    <dbReference type="NCBI Taxonomy" id="6186"/>
    <lineage>
        <taxon>Eukaryota</taxon>
        <taxon>Metazoa</taxon>
        <taxon>Spiralia</taxon>
        <taxon>Lophotrochozoa</taxon>
        <taxon>Platyhelminthes</taxon>
        <taxon>Trematoda</taxon>
        <taxon>Digenea</taxon>
        <taxon>Strigeidida</taxon>
        <taxon>Schistosomatoidea</taxon>
        <taxon>Schistosomatidae</taxon>
        <taxon>Schistosoma</taxon>
    </lineage>
</organism>